<accession>A0A1M7IAF3</accession>
<evidence type="ECO:0000313" key="3">
    <source>
        <dbReference type="Proteomes" id="UP000184121"/>
    </source>
</evidence>
<keyword evidence="1" id="KW-0732">Signal</keyword>
<gene>
    <name evidence="2" type="ORF">SAMN05444366_3080</name>
</gene>
<dbReference type="Proteomes" id="UP000184121">
    <property type="component" value="Unassembled WGS sequence"/>
</dbReference>
<dbReference type="AlphaFoldDB" id="A0A1M7IAF3"/>
<protein>
    <recommendedName>
        <fullName evidence="4">Periplasmic chaperone for outer membrane proteins Skp</fullName>
    </recommendedName>
</protein>
<name>A0A1M7IAF3_9FLAO</name>
<evidence type="ECO:0008006" key="4">
    <source>
        <dbReference type="Google" id="ProtNLM"/>
    </source>
</evidence>
<sequence>MKKIFLLIVLAFSAGGYAQSSSSLADDVAVIQSIYGRSKADLVKQYMNLSEPQAAAFQTIYDEYETQRKALGQKKMQLIKDYADNYDKLDDAKAAELTETNLKNIADTDKLLSKTFGKVKKAVGGRNAAKFVQLEQYLQVTIRGEIQDSIPFIDEIDKSKISK</sequence>
<reference evidence="3" key="1">
    <citation type="submission" date="2016-11" db="EMBL/GenBank/DDBJ databases">
        <authorList>
            <person name="Varghese N."/>
            <person name="Submissions S."/>
        </authorList>
    </citation>
    <scope>NUCLEOTIDE SEQUENCE [LARGE SCALE GENOMIC DNA]</scope>
    <source>
        <strain evidence="3">DSM 1811</strain>
    </source>
</reference>
<feature type="chain" id="PRO_5013246514" description="Periplasmic chaperone for outer membrane proteins Skp" evidence="1">
    <location>
        <begin position="19"/>
        <end position="163"/>
    </location>
</feature>
<evidence type="ECO:0000313" key="2">
    <source>
        <dbReference type="EMBL" id="SHM37700.1"/>
    </source>
</evidence>
<dbReference type="RefSeq" id="WP_072973796.1">
    <property type="nucleotide sequence ID" value="NZ_FRBY01000004.1"/>
</dbReference>
<dbReference type="STRING" id="29534.SAMN05444366_3080"/>
<feature type="signal peptide" evidence="1">
    <location>
        <begin position="1"/>
        <end position="18"/>
    </location>
</feature>
<dbReference type="EMBL" id="FRBY01000004">
    <property type="protein sequence ID" value="SHM37700.1"/>
    <property type="molecule type" value="Genomic_DNA"/>
</dbReference>
<organism evidence="2 3">
    <name type="scientific">Flavobacterium saccharophilum</name>
    <dbReference type="NCBI Taxonomy" id="29534"/>
    <lineage>
        <taxon>Bacteria</taxon>
        <taxon>Pseudomonadati</taxon>
        <taxon>Bacteroidota</taxon>
        <taxon>Flavobacteriia</taxon>
        <taxon>Flavobacteriales</taxon>
        <taxon>Flavobacteriaceae</taxon>
        <taxon>Flavobacterium</taxon>
    </lineage>
</organism>
<proteinExistence type="predicted"/>
<evidence type="ECO:0000256" key="1">
    <source>
        <dbReference type="SAM" id="SignalP"/>
    </source>
</evidence>
<dbReference type="OrthoDB" id="660497at2"/>
<keyword evidence="3" id="KW-1185">Reference proteome</keyword>